<dbReference type="EMBL" id="JASBWT010000010">
    <property type="protein sequence ID" value="KAJ9101095.1"/>
    <property type="molecule type" value="Genomic_DNA"/>
</dbReference>
<name>A0ACC2VNV1_9TREE</name>
<evidence type="ECO:0000313" key="1">
    <source>
        <dbReference type="EMBL" id="KAJ9101095.1"/>
    </source>
</evidence>
<comment type="caution">
    <text evidence="1">The sequence shown here is derived from an EMBL/GenBank/DDBJ whole genome shotgun (WGS) entry which is preliminary data.</text>
</comment>
<reference evidence="1" key="1">
    <citation type="submission" date="2023-04" db="EMBL/GenBank/DDBJ databases">
        <title>Draft Genome sequencing of Naganishia species isolated from polar environments using Oxford Nanopore Technology.</title>
        <authorList>
            <person name="Leo P."/>
            <person name="Venkateswaran K."/>
        </authorList>
    </citation>
    <scope>NUCLEOTIDE SEQUENCE</scope>
    <source>
        <strain evidence="1">MNA-CCFEE 5423</strain>
    </source>
</reference>
<gene>
    <name evidence="1" type="ORF">QFC21_003313</name>
</gene>
<keyword evidence="2" id="KW-1185">Reference proteome</keyword>
<dbReference type="Proteomes" id="UP001227268">
    <property type="component" value="Unassembled WGS sequence"/>
</dbReference>
<accession>A0ACC2VNV1</accession>
<evidence type="ECO:0000313" key="2">
    <source>
        <dbReference type="Proteomes" id="UP001227268"/>
    </source>
</evidence>
<proteinExistence type="predicted"/>
<protein>
    <submittedName>
        <fullName evidence="1">Uncharacterized protein</fullName>
    </submittedName>
</protein>
<organism evidence="1 2">
    <name type="scientific">Naganishia friedmannii</name>
    <dbReference type="NCBI Taxonomy" id="89922"/>
    <lineage>
        <taxon>Eukaryota</taxon>
        <taxon>Fungi</taxon>
        <taxon>Dikarya</taxon>
        <taxon>Basidiomycota</taxon>
        <taxon>Agaricomycotina</taxon>
        <taxon>Tremellomycetes</taxon>
        <taxon>Filobasidiales</taxon>
        <taxon>Filobasidiaceae</taxon>
        <taxon>Naganishia</taxon>
    </lineage>
</organism>
<sequence>MASLETEQAVPMEAISPEWQRIIQLTNQEVESVDIVYPERPTDIQAQDLDRKLDLQDLAPKGDAHTEEEVCRLLWQLRERLAFHLQKAIKSLTLAEKDGIRCSRFHNCNNSIREFSLKAALRLVMSFTVTEDLIEFLISPFSGFQTEAVEQVDGDTQTDQDDIADQDVVVISVEQTREWISTSAAASSSRVPEEKDLKDQTKTYQMPLNKKNCIIAPIVQHHSSFEGVDFDHCYGIALCGLSSRNGKRLVYFDPMTNNKKESEDGKPDIVLFRDSIINPGSDDHHMRINPIKSKVVATLKKNGMPSLKSQNLKVVFAEDSGIILAHTISKMRANPSLLLLPAVTKVKGRTPYQLSNQKALFDPEDADSRLAKATIIAWFRVLVFLEKELDHLASEGTDGEEEDASVFFDDKCSFEDHPVPNTIDEECLHCCLYTSAVPAAMATFMQAERDCEWDKLFFLAFRRRVDGA</sequence>